<feature type="region of interest" description="Disordered" evidence="4">
    <location>
        <begin position="254"/>
        <end position="324"/>
    </location>
</feature>
<comment type="similarity">
    <text evidence="1">Belongs to the short-chain dehydrogenases/reductases (SDR) family.</text>
</comment>
<evidence type="ECO:0000256" key="2">
    <source>
        <dbReference type="ARBA" id="ARBA00022450"/>
    </source>
</evidence>
<dbReference type="Pfam" id="PF00501">
    <property type="entry name" value="AMP-binding"/>
    <property type="match status" value="1"/>
</dbReference>
<feature type="compositionally biased region" description="Low complexity" evidence="4">
    <location>
        <begin position="275"/>
        <end position="292"/>
    </location>
</feature>
<keyword evidence="3" id="KW-0597">Phosphoprotein</keyword>
<keyword evidence="6" id="KW-0436">Ligase</keyword>
<proteinExistence type="inferred from homology"/>
<dbReference type="InterPro" id="IPR036291">
    <property type="entry name" value="NAD(P)-bd_dom_sf"/>
</dbReference>
<dbReference type="EMBL" id="CP025188">
    <property type="protein sequence ID" value="AWV20478.1"/>
    <property type="molecule type" value="Genomic_DNA"/>
</dbReference>
<dbReference type="Gene3D" id="3.40.50.720">
    <property type="entry name" value="NAD(P)-binding Rossmann-like Domain"/>
    <property type="match status" value="1"/>
</dbReference>
<dbReference type="SUPFAM" id="SSF56801">
    <property type="entry name" value="Acetyl-CoA synthetase-like"/>
    <property type="match status" value="1"/>
</dbReference>
<gene>
    <name evidence="6" type="ORF">RADP37_05513</name>
</gene>
<feature type="domain" description="AMP-dependent synthetase/ligase" evidence="5">
    <location>
        <begin position="25"/>
        <end position="249"/>
    </location>
</feature>
<dbReference type="Pfam" id="PF13561">
    <property type="entry name" value="adh_short_C2"/>
    <property type="match status" value="1"/>
</dbReference>
<keyword evidence="6" id="KW-0614">Plasmid</keyword>
<dbReference type="RefSeq" id="WP_314215985.1">
    <property type="nucleotide sequence ID" value="NZ_CP025188.1"/>
</dbReference>
<protein>
    <submittedName>
        <fullName evidence="6">Long-chain-fatty-acid--CoA ligase</fullName>
        <ecNumber evidence="6">1.-.-.-</ecNumber>
        <ecNumber evidence="6">6.2.1.3</ecNumber>
    </submittedName>
</protein>
<name>A0A4Y1MRD7_9PROT</name>
<dbReference type="InterPro" id="IPR042099">
    <property type="entry name" value="ANL_N_sf"/>
</dbReference>
<organism evidence="6">
    <name type="scientific">Roseomonas mucosa</name>
    <dbReference type="NCBI Taxonomy" id="207340"/>
    <lineage>
        <taxon>Bacteria</taxon>
        <taxon>Pseudomonadati</taxon>
        <taxon>Pseudomonadota</taxon>
        <taxon>Alphaproteobacteria</taxon>
        <taxon>Acetobacterales</taxon>
        <taxon>Roseomonadaceae</taxon>
        <taxon>Roseomonas</taxon>
    </lineage>
</organism>
<keyword evidence="2" id="KW-0596">Phosphopantetheine</keyword>
<dbReference type="Gene3D" id="3.40.50.12780">
    <property type="entry name" value="N-terminal domain of ligase-like"/>
    <property type="match status" value="1"/>
</dbReference>
<accession>A0A4Y1MRD7</accession>
<dbReference type="GO" id="GO:0004467">
    <property type="term" value="F:long-chain fatty acid-CoA ligase activity"/>
    <property type="evidence" value="ECO:0007669"/>
    <property type="project" value="UniProtKB-EC"/>
</dbReference>
<dbReference type="AlphaFoldDB" id="A0A4Y1MRD7"/>
<feature type="compositionally biased region" description="Basic residues" evidence="4">
    <location>
        <begin position="293"/>
        <end position="310"/>
    </location>
</feature>
<dbReference type="PROSITE" id="PS00455">
    <property type="entry name" value="AMP_BINDING"/>
    <property type="match status" value="1"/>
</dbReference>
<evidence type="ECO:0000256" key="4">
    <source>
        <dbReference type="SAM" id="MobiDB-lite"/>
    </source>
</evidence>
<dbReference type="PRINTS" id="PR00081">
    <property type="entry name" value="GDHRDH"/>
</dbReference>
<sequence>MGEGPGSASVYESGTVGDMIVTLLDRYPDRIAFIDGERRFTYAETREAISRAAQRLRALGLRKGDTVAQLSGNRPEVFFVMTAGYLLGLHSVTLQAMGGIEDHAYTLDHAETRLMLADAAYAERMAALRGRLPGTLHWYLHEPGDGLPGFWEEAAHFDPAPLPSEATAEDVIRLAYTGGTTGRPKGVMLHGREVVTRCLLLMAGRAWSDAPRLLCPTPISHGAGATIIPTLWRGGTIILQKGFDPDRARRLAVRPPEDARAGAARQPPRGAPHSRGLGRAARQRRPGPAGRQWPRHGRALRAGRGRRRLPGPRTGGGGSDLRHHRAGGLDGLVLNVGISTRQPVDALTAGDWDRVFAVNVRSNMLFAQGALRVMAPGGAILLISSLASQRAASRNPAYETSKAAQVALARSIARVGEPRGIRCNSLAPRFMDTPMGRDASRNRAGRAAQVPFGRQGTGWEVAYAALFLVSNEASYVNGHGPLADGGFGASAIGPLPGGLASPLIGHGALRHADHRHWQVDGLWSEQPSRGSLTG</sequence>
<dbReference type="SUPFAM" id="SSF51735">
    <property type="entry name" value="NAD(P)-binding Rossmann-fold domains"/>
    <property type="match status" value="1"/>
</dbReference>
<evidence type="ECO:0000256" key="3">
    <source>
        <dbReference type="ARBA" id="ARBA00022553"/>
    </source>
</evidence>
<dbReference type="InterPro" id="IPR000873">
    <property type="entry name" value="AMP-dep_synth/lig_dom"/>
</dbReference>
<dbReference type="GO" id="GO:0016616">
    <property type="term" value="F:oxidoreductase activity, acting on the CH-OH group of donors, NAD or NADP as acceptor"/>
    <property type="evidence" value="ECO:0007669"/>
    <property type="project" value="TreeGrafter"/>
</dbReference>
<reference evidence="6" key="1">
    <citation type="submission" date="2017-12" db="EMBL/GenBank/DDBJ databases">
        <authorList>
            <person name="Martens C."/>
            <person name="Dahlstrom E."/>
            <person name="Barbian K."/>
            <person name="Sykora L."/>
            <person name="Ricklefs S."/>
            <person name="Bruno D."/>
            <person name="Anzick I."/>
            <person name="Myles I."/>
            <person name="Datta S.K."/>
        </authorList>
    </citation>
    <scope>NUCLEOTIDE SEQUENCE</scope>
    <source>
        <strain evidence="6">AD2</strain>
        <plasmid evidence="6">p1-AD2</plasmid>
    </source>
</reference>
<evidence type="ECO:0000259" key="5">
    <source>
        <dbReference type="Pfam" id="PF00501"/>
    </source>
</evidence>
<dbReference type="EC" id="1.-.-.-" evidence="6"/>
<evidence type="ECO:0000313" key="6">
    <source>
        <dbReference type="EMBL" id="AWV20478.1"/>
    </source>
</evidence>
<dbReference type="InterPro" id="IPR020845">
    <property type="entry name" value="AMP-binding_CS"/>
</dbReference>
<evidence type="ECO:0000256" key="1">
    <source>
        <dbReference type="ARBA" id="ARBA00006484"/>
    </source>
</evidence>
<dbReference type="InterPro" id="IPR002347">
    <property type="entry name" value="SDR_fam"/>
</dbReference>
<dbReference type="EC" id="6.2.1.3" evidence="6"/>
<dbReference type="PANTHER" id="PTHR42760">
    <property type="entry name" value="SHORT-CHAIN DEHYDROGENASES/REDUCTASES FAMILY MEMBER"/>
    <property type="match status" value="1"/>
</dbReference>
<geneLocation type="plasmid" evidence="6">
    <name>p1-AD2</name>
</geneLocation>
<dbReference type="CDD" id="cd05233">
    <property type="entry name" value="SDR_c"/>
    <property type="match status" value="1"/>
</dbReference>
<keyword evidence="6" id="KW-0560">Oxidoreductase</keyword>